<dbReference type="InterPro" id="IPR013783">
    <property type="entry name" value="Ig-like_fold"/>
</dbReference>
<name>A0A940X198_9GAMM</name>
<comment type="caution">
    <text evidence="2">The sequence shown here is derived from an EMBL/GenBank/DDBJ whole genome shotgun (WGS) entry which is preliminary data.</text>
</comment>
<accession>A0A940X198</accession>
<dbReference type="Pfam" id="PF03797">
    <property type="entry name" value="Autotransporter"/>
    <property type="match status" value="1"/>
</dbReference>
<dbReference type="Pfam" id="PF17963">
    <property type="entry name" value="Big_9"/>
    <property type="match status" value="2"/>
</dbReference>
<feature type="domain" description="Autotransporter" evidence="1">
    <location>
        <begin position="989"/>
        <end position="1267"/>
    </location>
</feature>
<dbReference type="PROSITE" id="PS51208">
    <property type="entry name" value="AUTOTRANSPORTER"/>
    <property type="match status" value="1"/>
</dbReference>
<dbReference type="RefSeq" id="WP_210535888.1">
    <property type="nucleotide sequence ID" value="NZ_JAGKTC010000001.1"/>
</dbReference>
<dbReference type="SMART" id="SM00869">
    <property type="entry name" value="Autotransporter"/>
    <property type="match status" value="1"/>
</dbReference>
<reference evidence="2" key="1">
    <citation type="journal article" date="2016" name="Int. J. Syst. Evol. Microbiol.">
        <title>Pseudoxanthomonas helianthi sp. nov., isolated from roots of Jerusalem artichoke (Helianthus tuberosus).</title>
        <authorList>
            <person name="Kittiwongwattana C."/>
            <person name="Thawai C."/>
        </authorList>
    </citation>
    <scope>NUCLEOTIDE SEQUENCE</scope>
    <source>
        <strain evidence="2">110414</strain>
    </source>
</reference>
<evidence type="ECO:0000313" key="2">
    <source>
        <dbReference type="EMBL" id="MBP3984098.1"/>
    </source>
</evidence>
<dbReference type="Gene3D" id="2.60.40.3440">
    <property type="match status" value="2"/>
</dbReference>
<dbReference type="GO" id="GO:0005509">
    <property type="term" value="F:calcium ion binding"/>
    <property type="evidence" value="ECO:0007669"/>
    <property type="project" value="InterPro"/>
</dbReference>
<dbReference type="EMBL" id="JAGKTC010000001">
    <property type="protein sequence ID" value="MBP3984098.1"/>
    <property type="molecule type" value="Genomic_DNA"/>
</dbReference>
<dbReference type="Gene3D" id="2.60.40.10">
    <property type="entry name" value="Immunoglobulins"/>
    <property type="match status" value="4"/>
</dbReference>
<dbReference type="PANTHER" id="PTHR37494">
    <property type="entry name" value="HEMAGGLUTININ"/>
    <property type="match status" value="1"/>
</dbReference>
<protein>
    <submittedName>
        <fullName evidence="2">Autotransporter domain-containing protein</fullName>
    </submittedName>
</protein>
<gene>
    <name evidence="2" type="ORF">J5837_06615</name>
</gene>
<dbReference type="SUPFAM" id="SSF103515">
    <property type="entry name" value="Autotransporter"/>
    <property type="match status" value="1"/>
</dbReference>
<reference evidence="2" key="2">
    <citation type="submission" date="2021-03" db="EMBL/GenBank/DDBJ databases">
        <authorList>
            <person name="Cao W."/>
        </authorList>
    </citation>
    <scope>NUCLEOTIDE SEQUENCE</scope>
    <source>
        <strain evidence="2">110414</strain>
    </source>
</reference>
<dbReference type="SUPFAM" id="SSF49313">
    <property type="entry name" value="Cadherin-like"/>
    <property type="match status" value="4"/>
</dbReference>
<dbReference type="InterPro" id="IPR005546">
    <property type="entry name" value="Autotransporte_beta"/>
</dbReference>
<dbReference type="InterPro" id="IPR008964">
    <property type="entry name" value="Invasin/intimin_cell_adhesion"/>
</dbReference>
<sequence>MALSVGVFAVPAMAQNATSVTITGANPASFSGAGQLITFNVALYAGNVEVTGLTFTSGNPAGMVPTCPGLPVAILSTTNCTFTYTTTATDVALGGISALQRWAVTRTGGANRTGTTNTLAVPYIVVVAPVANDVSATVAYGSSSNPIALNITGGAPTSVAVAAAAAHGTAIASGTSITYTPAAGYFGADSFTYTATNSAGTSAPATVSLTVATPPAPVASDRSGIAVPYNSSGTAIDLSGSITGVHTSIAVGSAPAHGTVNVAGDVVTYAPTAGYAGTDSFTYTATGPGGTSAPATVSLAIAAPTIILSPASLPNAQVGAAYNQTLTASGGTAAYSFAVTAGSLPAGLVLSSSNGVLSGTPNAAGTFNFTVTATDATSFAGSRAYTLIVGAPTLTLTPAPGNLSMPYGQATTINFAAGGGTAPYSYSLVAGSLPVGASLSSTGVLSGTPTAPGNYNLTVRATDSSAGAGAPFRIDQSYTIVVATPSITLNPASLPDGAVGVSYSQTFSASGGVAPYSFSLLAGAMPIGMSLSSAGVLSGLPRSDGNFSLTLRATDGNGQSASRVYTFSIAAPTLVISPATLPGGSNGVAYSQTLSTSGGIAPYTYSLTAGALPPGVAFSSAGVLSGTPVLAGSYSFTVRSTDDAGYHADIAYTLAVGGASQTITFAAQPSQSYVANGTFVLNPPATASSGLAVSYSSQSAGVCSISGTTVTMLSAGDCVIAADQAGDPNYLAAAQVTQTITIGKAAQTIVGFMANPAAPVYAAGGTFAVSATGGASGNPVVFASTTPGVCTVSGGTVTMLAAGVCTLTANQAGDANSTAAPQLTLNVVIGAAAPTLGWLGNLHKIVGEAAFDLPNPTSNSSGTFTFTSNNPAVATISGRTVTVVGAGQATLVATQAAAGNYLAGSVSLILTVDDRPDPTRDAEVVGGLQAQLDAAVRFATAQQANISDRLRQLRSTGGNASSNNLSVSMTGDNGPGLSLNADQVAGASTLPKDWGVWTAGVVALGDRDARNANGGFDWRSDGLTVGIDRLFGDQVVLGVAAGMGWNTTDFDRSVSELDAKQRSVSLYGLWHNGKHAFADAVLGVGKLEFEIDRWSEAAGKKATARREGGQTFGSLTFGYEWNGEHGALTGYGRYDMLRMRLDAYRENGLGIYDLRYASQDVENDTMALGVENRYAFRRTASLWRPYWKLEYRQALQNQGDAAINYVVAPRSSDYLLGLRSYNDDVLSLGGGLDIDFGSGWALSFLFLREQAHETTANSFGLRVSYGSAPGGTRYMPTTTAGMDRPPTRP</sequence>
<keyword evidence="3" id="KW-1185">Reference proteome</keyword>
<evidence type="ECO:0000313" key="3">
    <source>
        <dbReference type="Proteomes" id="UP000673447"/>
    </source>
</evidence>
<proteinExistence type="predicted"/>
<dbReference type="PANTHER" id="PTHR37494:SF1">
    <property type="entry name" value="STAPHYLOCOCCUS AUREUS SURFACE PROTEIN A"/>
    <property type="match status" value="1"/>
</dbReference>
<dbReference type="Gene3D" id="2.60.40.1080">
    <property type="match status" value="1"/>
</dbReference>
<dbReference type="GO" id="GO:0016020">
    <property type="term" value="C:membrane"/>
    <property type="evidence" value="ECO:0007669"/>
    <property type="project" value="InterPro"/>
</dbReference>
<dbReference type="Gene3D" id="2.40.128.130">
    <property type="entry name" value="Autotransporter beta-domain"/>
    <property type="match status" value="1"/>
</dbReference>
<evidence type="ECO:0000259" key="1">
    <source>
        <dbReference type="PROSITE" id="PS51208"/>
    </source>
</evidence>
<organism evidence="2 3">
    <name type="scientific">Pseudoxanthomonas helianthi</name>
    <dbReference type="NCBI Taxonomy" id="1453541"/>
    <lineage>
        <taxon>Bacteria</taxon>
        <taxon>Pseudomonadati</taxon>
        <taxon>Pseudomonadota</taxon>
        <taxon>Gammaproteobacteria</taxon>
        <taxon>Lysobacterales</taxon>
        <taxon>Lysobacteraceae</taxon>
        <taxon>Pseudoxanthomonas</taxon>
    </lineage>
</organism>
<dbReference type="Proteomes" id="UP000673447">
    <property type="component" value="Unassembled WGS sequence"/>
</dbReference>
<dbReference type="InterPro" id="IPR036709">
    <property type="entry name" value="Autotransporte_beta_dom_sf"/>
</dbReference>
<dbReference type="InterPro" id="IPR015919">
    <property type="entry name" value="Cadherin-like_sf"/>
</dbReference>
<dbReference type="Pfam" id="PF05345">
    <property type="entry name" value="He_PIG"/>
    <property type="match status" value="4"/>
</dbReference>
<dbReference type="SUPFAM" id="SSF49373">
    <property type="entry name" value="Invasin/intimin cell-adhesion fragments"/>
    <property type="match status" value="1"/>
</dbReference>